<dbReference type="EMBL" id="CADCXU010023775">
    <property type="protein sequence ID" value="CAB0011155.1"/>
    <property type="molecule type" value="Genomic_DNA"/>
</dbReference>
<dbReference type="Proteomes" id="UP000479000">
    <property type="component" value="Unassembled WGS sequence"/>
</dbReference>
<gene>
    <name evidence="2" type="ORF">NTEN_LOCUS16148</name>
</gene>
<name>A0A6H5H614_9HEMI</name>
<feature type="region of interest" description="Disordered" evidence="1">
    <location>
        <begin position="92"/>
        <end position="173"/>
    </location>
</feature>
<feature type="compositionally biased region" description="Polar residues" evidence="1">
    <location>
        <begin position="93"/>
        <end position="113"/>
    </location>
</feature>
<dbReference type="AlphaFoldDB" id="A0A6H5H614"/>
<feature type="compositionally biased region" description="Polar residues" evidence="1">
    <location>
        <begin position="142"/>
        <end position="157"/>
    </location>
</feature>
<reference evidence="2 3" key="1">
    <citation type="submission" date="2020-02" db="EMBL/GenBank/DDBJ databases">
        <authorList>
            <person name="Ferguson B K."/>
        </authorList>
    </citation>
    <scope>NUCLEOTIDE SEQUENCE [LARGE SCALE GENOMIC DNA]</scope>
</reference>
<evidence type="ECO:0000313" key="3">
    <source>
        <dbReference type="Proteomes" id="UP000479000"/>
    </source>
</evidence>
<sequence length="173" mass="18749">MIRLSIRVIRLAERVGAALRYIPMISFEGKEQDRGSVKISEASSLASATAEFADRSGERFLPFSKMVLSLQQDYPCSQRLALALDLPPAQESPAVTSAPTSRIFTSSSNNSDAICTDNPPHGASMERPAPSYANKLKRNLKTAVSSNVAPSPRTTTPVGPHQRKKPAVLNWAK</sequence>
<accession>A0A6H5H614</accession>
<proteinExistence type="predicted"/>
<keyword evidence="3" id="KW-1185">Reference proteome</keyword>
<evidence type="ECO:0000313" key="2">
    <source>
        <dbReference type="EMBL" id="CAB0011155.1"/>
    </source>
</evidence>
<organism evidence="2 3">
    <name type="scientific">Nesidiocoris tenuis</name>
    <dbReference type="NCBI Taxonomy" id="355587"/>
    <lineage>
        <taxon>Eukaryota</taxon>
        <taxon>Metazoa</taxon>
        <taxon>Ecdysozoa</taxon>
        <taxon>Arthropoda</taxon>
        <taxon>Hexapoda</taxon>
        <taxon>Insecta</taxon>
        <taxon>Pterygota</taxon>
        <taxon>Neoptera</taxon>
        <taxon>Paraneoptera</taxon>
        <taxon>Hemiptera</taxon>
        <taxon>Heteroptera</taxon>
        <taxon>Panheteroptera</taxon>
        <taxon>Cimicomorpha</taxon>
        <taxon>Miridae</taxon>
        <taxon>Dicyphina</taxon>
        <taxon>Nesidiocoris</taxon>
    </lineage>
</organism>
<protein>
    <submittedName>
        <fullName evidence="2">Uncharacterized protein</fullName>
    </submittedName>
</protein>
<evidence type="ECO:0000256" key="1">
    <source>
        <dbReference type="SAM" id="MobiDB-lite"/>
    </source>
</evidence>